<dbReference type="AlphaFoldDB" id="A0A060T8T3"/>
<evidence type="ECO:0000259" key="7">
    <source>
        <dbReference type="PROSITE" id="PS50157"/>
    </source>
</evidence>
<reference evidence="8" key="1">
    <citation type="submission" date="2014-02" db="EMBL/GenBank/DDBJ databases">
        <authorList>
            <person name="Genoscope - CEA"/>
        </authorList>
    </citation>
    <scope>NUCLEOTIDE SEQUENCE</scope>
    <source>
        <strain evidence="8">LS3</strain>
    </source>
</reference>
<gene>
    <name evidence="8" type="ORF">GNLVRS02_ARAD1C31900g</name>
</gene>
<dbReference type="InterPro" id="IPR056437">
    <property type="entry name" value="Znf-C2H2_ZNF598/HEL2"/>
</dbReference>
<reference evidence="8" key="2">
    <citation type="submission" date="2014-06" db="EMBL/GenBank/DDBJ databases">
        <title>The complete genome of Blastobotrys (Arxula) adeninivorans LS3 - a yeast of biotechnological interest.</title>
        <authorList>
            <person name="Kunze G."/>
            <person name="Gaillardin C."/>
            <person name="Czernicka M."/>
            <person name="Durrens P."/>
            <person name="Martin T."/>
            <person name="Boer E."/>
            <person name="Gabaldon T."/>
            <person name="Cruz J."/>
            <person name="Talla E."/>
            <person name="Marck C."/>
            <person name="Goffeau A."/>
            <person name="Barbe V."/>
            <person name="Baret P."/>
            <person name="Baronian K."/>
            <person name="Beier S."/>
            <person name="Bleykasten C."/>
            <person name="Bode R."/>
            <person name="Casaregola S."/>
            <person name="Despons L."/>
            <person name="Fairhead C."/>
            <person name="Giersberg M."/>
            <person name="Gierski P."/>
            <person name="Hahnel U."/>
            <person name="Hartmann A."/>
            <person name="Jankowska D."/>
            <person name="Jubin C."/>
            <person name="Jung P."/>
            <person name="Lafontaine I."/>
            <person name="Leh-Louis V."/>
            <person name="Lemaire M."/>
            <person name="Marcet-Houben M."/>
            <person name="Mascher M."/>
            <person name="Morel G."/>
            <person name="Richard G.-F."/>
            <person name="Riechen J."/>
            <person name="Sacerdot C."/>
            <person name="Sarkar A."/>
            <person name="Savel G."/>
            <person name="Schacherer J."/>
            <person name="Sherman D."/>
            <person name="Straub M.-L."/>
            <person name="Stein N."/>
            <person name="Thierry A."/>
            <person name="Trautwein-Schult A."/>
            <person name="Westhof E."/>
            <person name="Worch S."/>
            <person name="Dujon B."/>
            <person name="Souciet J.-L."/>
            <person name="Wincker P."/>
            <person name="Scholz U."/>
            <person name="Neuveglise N."/>
        </authorList>
    </citation>
    <scope>NUCLEOTIDE SEQUENCE</scope>
    <source>
        <strain evidence="8">LS3</strain>
    </source>
</reference>
<dbReference type="SMART" id="SM00355">
    <property type="entry name" value="ZnF_C2H2"/>
    <property type="match status" value="4"/>
</dbReference>
<feature type="region of interest" description="Disordered" evidence="5">
    <location>
        <begin position="333"/>
        <end position="406"/>
    </location>
</feature>
<feature type="region of interest" description="Disordered" evidence="5">
    <location>
        <begin position="582"/>
        <end position="653"/>
    </location>
</feature>
<dbReference type="InterPro" id="IPR057634">
    <property type="entry name" value="PAH_ZNF598/HEL2"/>
</dbReference>
<evidence type="ECO:0000256" key="2">
    <source>
        <dbReference type="ARBA" id="ARBA00022771"/>
    </source>
</evidence>
<keyword evidence="3" id="KW-0862">Zinc</keyword>
<feature type="compositionally biased region" description="Low complexity" evidence="5">
    <location>
        <begin position="343"/>
        <end position="353"/>
    </location>
</feature>
<dbReference type="Pfam" id="PF23202">
    <property type="entry name" value="PAH_ZNF598"/>
    <property type="match status" value="1"/>
</dbReference>
<dbReference type="Gene3D" id="3.30.40.10">
    <property type="entry name" value="Zinc/RING finger domain, C3HC4 (zinc finger)"/>
    <property type="match status" value="1"/>
</dbReference>
<dbReference type="InterPro" id="IPR013083">
    <property type="entry name" value="Znf_RING/FYVE/PHD"/>
</dbReference>
<dbReference type="GO" id="GO:0016567">
    <property type="term" value="P:protein ubiquitination"/>
    <property type="evidence" value="ECO:0007669"/>
    <property type="project" value="TreeGrafter"/>
</dbReference>
<feature type="compositionally biased region" description="Low complexity" evidence="5">
    <location>
        <begin position="378"/>
        <end position="393"/>
    </location>
</feature>
<dbReference type="InterPro" id="IPR017907">
    <property type="entry name" value="Znf_RING_CS"/>
</dbReference>
<dbReference type="PROSITE" id="PS50089">
    <property type="entry name" value="ZF_RING_2"/>
    <property type="match status" value="1"/>
</dbReference>
<dbReference type="Pfam" id="PF23230">
    <property type="entry name" value="zf-C2H2_13"/>
    <property type="match status" value="1"/>
</dbReference>
<sequence length="653" mass="72775">MSEQERQDQGPSKGPNPEGTQTKSFPKHQDQRKRPRRKRGPRHKDQVEDPRKEPPAREAAPEVSEMCVVCTEDIRYAATFQCNHFVCHVCALRMRALLKQDRCPSCRTSSPFVAISADVDRPYGPLPVRDDHLGLMYGSEIIKEDAQYLLKFNCPVIGCDEQLNSWKELKHHVDSTHHRVLCDICISHKSAFSIELETFTPRSLLIHQRDGAPEKGFKGHPQCKFCNKRFYSPDELYIHSREKHEQCFICDRRDREAGGPPKQPTLYRDYNALEAHFKAAHFACMMPVCLTEKFVVFGTQVELQDHMLQRHPEVVGNSKAARRIEPTFVRGGFQGQLSTVDPSAVSSSSSSASQNTDAGDNAPRGPRIEAEAFPVLGSSRSSSQQQSTSVPQQPATVTTFHARERAADTSLETLERRLEERARLYLKYDTQRMERFNDINRRYKADSLSATALVFEYSRLFDNPPDEIGLVVETLSKILQANKNSRAKAKTLTDAFNQWRSKQTNYPSLGSSSNTSTRSSSPVSTPTLNSMNSTWSKRSGAPGTNLASGAAFPSLPKKASAPAAPAGSSSVNGVTRGVKTLSVSNAPKGKKIARTPENFPSLPTAKKTPPPVSAPVTPTGWTRPEPESEPESDFQLDPRRKGKKKQVIMRIGM</sequence>
<feature type="region of interest" description="Disordered" evidence="5">
    <location>
        <begin position="1"/>
        <end position="58"/>
    </location>
</feature>
<name>A0A060T8T3_BLAAD</name>
<dbReference type="InterPro" id="IPR044288">
    <property type="entry name" value="ZNF598/HEL2"/>
</dbReference>
<dbReference type="PhylomeDB" id="A0A060T8T3"/>
<feature type="compositionally biased region" description="Polar residues" evidence="5">
    <location>
        <begin position="528"/>
        <end position="537"/>
    </location>
</feature>
<dbReference type="InterPro" id="IPR013087">
    <property type="entry name" value="Znf_C2H2_type"/>
</dbReference>
<dbReference type="SUPFAM" id="SSF57850">
    <property type="entry name" value="RING/U-box"/>
    <property type="match status" value="1"/>
</dbReference>
<keyword evidence="2 4" id="KW-0863">Zinc-finger</keyword>
<dbReference type="EMBL" id="HG937693">
    <property type="protein sequence ID" value="CDP35287.1"/>
    <property type="molecule type" value="Genomic_DNA"/>
</dbReference>
<keyword evidence="1" id="KW-0479">Metal-binding</keyword>
<feature type="region of interest" description="Disordered" evidence="5">
    <location>
        <begin position="555"/>
        <end position="574"/>
    </location>
</feature>
<evidence type="ECO:0000313" key="8">
    <source>
        <dbReference type="EMBL" id="CDP35287.1"/>
    </source>
</evidence>
<dbReference type="InterPro" id="IPR001841">
    <property type="entry name" value="Znf_RING"/>
</dbReference>
<dbReference type="GO" id="GO:0061630">
    <property type="term" value="F:ubiquitin protein ligase activity"/>
    <property type="evidence" value="ECO:0007669"/>
    <property type="project" value="InterPro"/>
</dbReference>
<evidence type="ECO:0000256" key="1">
    <source>
        <dbReference type="ARBA" id="ARBA00022723"/>
    </source>
</evidence>
<dbReference type="Pfam" id="PF13920">
    <property type="entry name" value="zf-C3HC4_3"/>
    <property type="match status" value="1"/>
</dbReference>
<feature type="compositionally biased region" description="Basic and acidic residues" evidence="5">
    <location>
        <begin position="43"/>
        <end position="58"/>
    </location>
</feature>
<proteinExistence type="predicted"/>
<feature type="region of interest" description="Disordered" evidence="5">
    <location>
        <begin position="503"/>
        <end position="549"/>
    </location>
</feature>
<protein>
    <submittedName>
        <fullName evidence="8">ARAD1C31900p</fullName>
    </submittedName>
</protein>
<dbReference type="SMART" id="SM00184">
    <property type="entry name" value="RING"/>
    <property type="match status" value="1"/>
</dbReference>
<feature type="compositionally biased region" description="Basic residues" evidence="5">
    <location>
        <begin position="30"/>
        <end position="42"/>
    </location>
</feature>
<feature type="compositionally biased region" description="Low complexity" evidence="5">
    <location>
        <begin position="507"/>
        <end position="527"/>
    </location>
</feature>
<evidence type="ECO:0000259" key="6">
    <source>
        <dbReference type="PROSITE" id="PS50089"/>
    </source>
</evidence>
<dbReference type="PROSITE" id="PS00028">
    <property type="entry name" value="ZINC_FINGER_C2H2_1"/>
    <property type="match status" value="1"/>
</dbReference>
<feature type="compositionally biased region" description="Low complexity" evidence="5">
    <location>
        <begin position="555"/>
        <end position="570"/>
    </location>
</feature>
<dbReference type="GO" id="GO:0008270">
    <property type="term" value="F:zinc ion binding"/>
    <property type="evidence" value="ECO:0007669"/>
    <property type="project" value="UniProtKB-KW"/>
</dbReference>
<organism evidence="8">
    <name type="scientific">Blastobotrys adeninivorans</name>
    <name type="common">Yeast</name>
    <name type="synonym">Arxula adeninivorans</name>
    <dbReference type="NCBI Taxonomy" id="409370"/>
    <lineage>
        <taxon>Eukaryota</taxon>
        <taxon>Fungi</taxon>
        <taxon>Dikarya</taxon>
        <taxon>Ascomycota</taxon>
        <taxon>Saccharomycotina</taxon>
        <taxon>Dipodascomycetes</taxon>
        <taxon>Dipodascales</taxon>
        <taxon>Trichomonascaceae</taxon>
        <taxon>Blastobotrys</taxon>
    </lineage>
</organism>
<accession>A0A060T8T3</accession>
<feature type="domain" description="C2H2-type" evidence="7">
    <location>
        <begin position="221"/>
        <end position="244"/>
    </location>
</feature>
<feature type="domain" description="RING-type" evidence="6">
    <location>
        <begin position="67"/>
        <end position="107"/>
    </location>
</feature>
<evidence type="ECO:0000256" key="3">
    <source>
        <dbReference type="ARBA" id="ARBA00022833"/>
    </source>
</evidence>
<dbReference type="PANTHER" id="PTHR22938">
    <property type="entry name" value="ZINC FINGER PROTEIN 598"/>
    <property type="match status" value="1"/>
</dbReference>
<evidence type="ECO:0000256" key="4">
    <source>
        <dbReference type="PROSITE-ProRule" id="PRU00042"/>
    </source>
</evidence>
<dbReference type="PROSITE" id="PS00518">
    <property type="entry name" value="ZF_RING_1"/>
    <property type="match status" value="1"/>
</dbReference>
<dbReference type="GO" id="GO:0043022">
    <property type="term" value="F:ribosome binding"/>
    <property type="evidence" value="ECO:0007669"/>
    <property type="project" value="TreeGrafter"/>
</dbReference>
<dbReference type="GO" id="GO:0072344">
    <property type="term" value="P:rescue of stalled ribosome"/>
    <property type="evidence" value="ECO:0007669"/>
    <property type="project" value="InterPro"/>
</dbReference>
<evidence type="ECO:0000256" key="5">
    <source>
        <dbReference type="SAM" id="MobiDB-lite"/>
    </source>
</evidence>
<dbReference type="PANTHER" id="PTHR22938:SF0">
    <property type="entry name" value="E3 UBIQUITIN-PROTEIN LIGASE ZNF598"/>
    <property type="match status" value="1"/>
</dbReference>
<dbReference type="PROSITE" id="PS50157">
    <property type="entry name" value="ZINC_FINGER_C2H2_2"/>
    <property type="match status" value="1"/>
</dbReference>